<reference evidence="1 2" key="1">
    <citation type="journal article" date="2020" name="Biotechnol. Biofuels">
        <title>New insights from the biogas microbiome by comprehensive genome-resolved metagenomics of nearly 1600 species originating from multiple anaerobic digesters.</title>
        <authorList>
            <person name="Campanaro S."/>
            <person name="Treu L."/>
            <person name="Rodriguez-R L.M."/>
            <person name="Kovalovszki A."/>
            <person name="Ziels R.M."/>
            <person name="Maus I."/>
            <person name="Zhu X."/>
            <person name="Kougias P.G."/>
            <person name="Basile A."/>
            <person name="Luo G."/>
            <person name="Schluter A."/>
            <person name="Konstantinidis K.T."/>
            <person name="Angelidaki I."/>
        </authorList>
    </citation>
    <scope>NUCLEOTIDE SEQUENCE [LARGE SCALE GENOMIC DNA]</scope>
    <source>
        <strain evidence="1">AS23ysBPME_344</strain>
    </source>
</reference>
<dbReference type="EMBL" id="JAAYSN010000080">
    <property type="protein sequence ID" value="NLP38731.1"/>
    <property type="molecule type" value="Genomic_DNA"/>
</dbReference>
<evidence type="ECO:0000313" key="1">
    <source>
        <dbReference type="EMBL" id="NLP38731.1"/>
    </source>
</evidence>
<comment type="caution">
    <text evidence="1">The sequence shown here is derived from an EMBL/GenBank/DDBJ whole genome shotgun (WGS) entry which is preliminary data.</text>
</comment>
<proteinExistence type="predicted"/>
<accession>A0A7X8RGQ4</accession>
<organism evidence="1 2">
    <name type="scientific">Corynebacterium pollutisoli</name>
    <dbReference type="NCBI Taxonomy" id="1610489"/>
    <lineage>
        <taxon>Bacteria</taxon>
        <taxon>Bacillati</taxon>
        <taxon>Actinomycetota</taxon>
        <taxon>Actinomycetes</taxon>
        <taxon>Mycobacteriales</taxon>
        <taxon>Corynebacteriaceae</taxon>
        <taxon>Corynebacterium</taxon>
    </lineage>
</organism>
<protein>
    <submittedName>
        <fullName evidence="1">Uncharacterized protein</fullName>
    </submittedName>
</protein>
<dbReference type="AlphaFoldDB" id="A0A7X8RGQ4"/>
<evidence type="ECO:0000313" key="2">
    <source>
        <dbReference type="Proteomes" id="UP000568696"/>
    </source>
</evidence>
<dbReference type="Proteomes" id="UP000568696">
    <property type="component" value="Unassembled WGS sequence"/>
</dbReference>
<name>A0A7X8RGQ4_9CORY</name>
<gene>
    <name evidence="1" type="ORF">GX356_03275</name>
</gene>
<sequence>MNALDYADFAARTLDVPLTGLNKDGSGPRVFATRTRTGQPFVRAERGKEKFGERMTGRELCTLLPDAHGLVVGDTFIEAGVAAEWRDRASADIAADREAAARRHGTVPATYEPTFDPVADQPKELSTLLYTLAKEGVEFGGVIRFVAGEHQVAGDLPEELVDVAVAARSHFHAPAAGAPVSMHLSPGNGSGDYKLNFDHEPAFDPPRPASDWVAELQAHPRTEPFIPDWWLLRLKEAGAL</sequence>